<proteinExistence type="predicted"/>
<keyword evidence="2" id="KW-0645">Protease</keyword>
<feature type="signal peptide" evidence="1">
    <location>
        <begin position="1"/>
        <end position="22"/>
    </location>
</feature>
<dbReference type="EMBL" id="QGDB01000002">
    <property type="protein sequence ID" value="PWL18808.1"/>
    <property type="molecule type" value="Genomic_DNA"/>
</dbReference>
<keyword evidence="2" id="KW-0378">Hydrolase</keyword>
<gene>
    <name evidence="2" type="ORF">DKP76_07020</name>
</gene>
<dbReference type="Proteomes" id="UP000245865">
    <property type="component" value="Unassembled WGS sequence"/>
</dbReference>
<dbReference type="AlphaFoldDB" id="A0A316JC09"/>
<dbReference type="PRINTS" id="PR00834">
    <property type="entry name" value="PROTEASES2C"/>
</dbReference>
<dbReference type="RefSeq" id="WP_109705703.1">
    <property type="nucleotide sequence ID" value="NZ_QGDB01000002.1"/>
</dbReference>
<dbReference type="GO" id="GO:0006508">
    <property type="term" value="P:proteolysis"/>
    <property type="evidence" value="ECO:0007669"/>
    <property type="project" value="UniProtKB-KW"/>
</dbReference>
<protein>
    <submittedName>
        <fullName evidence="2">Serine protease</fullName>
    </submittedName>
</protein>
<name>A0A316JC09_9HYPH</name>
<comment type="caution">
    <text evidence="2">The sequence shown here is derived from an EMBL/GenBank/DDBJ whole genome shotgun (WGS) entry which is preliminary data.</text>
</comment>
<accession>A0A316JC09</accession>
<dbReference type="Gene3D" id="2.40.10.120">
    <property type="match status" value="1"/>
</dbReference>
<feature type="chain" id="PRO_5016275316" evidence="1">
    <location>
        <begin position="23"/>
        <end position="205"/>
    </location>
</feature>
<dbReference type="InterPro" id="IPR009003">
    <property type="entry name" value="Peptidase_S1_PA"/>
</dbReference>
<dbReference type="SUPFAM" id="SSF50494">
    <property type="entry name" value="Trypsin-like serine proteases"/>
    <property type="match status" value="1"/>
</dbReference>
<keyword evidence="3" id="KW-1185">Reference proteome</keyword>
<evidence type="ECO:0000256" key="1">
    <source>
        <dbReference type="SAM" id="SignalP"/>
    </source>
</evidence>
<reference evidence="2 3" key="1">
    <citation type="submission" date="2018-05" db="EMBL/GenBank/DDBJ databases">
        <title>Comparative genomic sequence analysis between strain HN4 and CCM 8460T (Falsochrobactrum ovis) will provide more evidence to prove that HN4 is a new species of Falsochrobactrum.</title>
        <authorList>
            <person name="Lyu W."/>
            <person name="Sun L."/>
            <person name="Yao L."/>
        </authorList>
    </citation>
    <scope>NUCLEOTIDE SEQUENCE [LARGE SCALE GENOMIC DNA]</scope>
    <source>
        <strain evidence="2 3">HN4</strain>
    </source>
</reference>
<dbReference type="PANTHER" id="PTHR43019:SF23">
    <property type="entry name" value="PROTEASE DO-LIKE 5, CHLOROPLASTIC"/>
    <property type="match status" value="1"/>
</dbReference>
<sequence length="205" mass="21155">MRAFWIAAAFAVAMLAAFTVLSPATTASRAESVAKIVYDNSHGSAVHIGDGYFLTAAHVVDKNETAPLVFTDGREVLGDVLWTNRAYDIALVKASASGIAAAKLACVVPDVGTHIHAKGNPSNMDFITVWGRVAGAERTAGPWHSVIVTDIATVPGQSGGPVFNDQGEVVGITVGVMLAPAGMGRSIVGIGYVVPGRAVCDLLAR</sequence>
<keyword evidence="1" id="KW-0732">Signal</keyword>
<dbReference type="InterPro" id="IPR001940">
    <property type="entry name" value="Peptidase_S1C"/>
</dbReference>
<dbReference type="OrthoDB" id="8373146at2"/>
<dbReference type="Pfam" id="PF13365">
    <property type="entry name" value="Trypsin_2"/>
    <property type="match status" value="1"/>
</dbReference>
<evidence type="ECO:0000313" key="2">
    <source>
        <dbReference type="EMBL" id="PWL18808.1"/>
    </source>
</evidence>
<dbReference type="PANTHER" id="PTHR43019">
    <property type="entry name" value="SERINE ENDOPROTEASE DEGS"/>
    <property type="match status" value="1"/>
</dbReference>
<dbReference type="GO" id="GO:0004252">
    <property type="term" value="F:serine-type endopeptidase activity"/>
    <property type="evidence" value="ECO:0007669"/>
    <property type="project" value="InterPro"/>
</dbReference>
<organism evidence="2 3">
    <name type="scientific">Falsochrobactrum shanghaiense</name>
    <dbReference type="NCBI Taxonomy" id="2201899"/>
    <lineage>
        <taxon>Bacteria</taxon>
        <taxon>Pseudomonadati</taxon>
        <taxon>Pseudomonadota</taxon>
        <taxon>Alphaproteobacteria</taxon>
        <taxon>Hyphomicrobiales</taxon>
        <taxon>Brucellaceae</taxon>
        <taxon>Falsochrobactrum</taxon>
    </lineage>
</organism>
<evidence type="ECO:0000313" key="3">
    <source>
        <dbReference type="Proteomes" id="UP000245865"/>
    </source>
</evidence>